<gene>
    <name evidence="2" type="ORF">PCOR1329_LOCUS17887</name>
</gene>
<comment type="caution">
    <text evidence="2">The sequence shown here is derived from an EMBL/GenBank/DDBJ whole genome shotgun (WGS) entry which is preliminary data.</text>
</comment>
<dbReference type="EMBL" id="CAUYUJ010005573">
    <property type="protein sequence ID" value="CAK0814230.1"/>
    <property type="molecule type" value="Genomic_DNA"/>
</dbReference>
<protein>
    <submittedName>
        <fullName evidence="2">Uncharacterized protein</fullName>
    </submittedName>
</protein>
<accession>A0ABN9R8I9</accession>
<keyword evidence="3" id="KW-1185">Reference proteome</keyword>
<proteinExistence type="predicted"/>
<feature type="region of interest" description="Disordered" evidence="1">
    <location>
        <begin position="1"/>
        <end position="22"/>
    </location>
</feature>
<feature type="compositionally biased region" description="Basic and acidic residues" evidence="1">
    <location>
        <begin position="12"/>
        <end position="22"/>
    </location>
</feature>
<sequence length="132" mass="14641">KQQDKSGSTANERWKQARRSDAKLSLGAGLHDGIKSAMNAIYPEVELPDGHSRPLRAGGQSDQRTLGAIFATRKSQEHILLTYSGYQRVTFTFSYIGAESDKQEQDKQQGQTAWLNKIISMQDACSISVSHE</sequence>
<organism evidence="2 3">
    <name type="scientific">Prorocentrum cordatum</name>
    <dbReference type="NCBI Taxonomy" id="2364126"/>
    <lineage>
        <taxon>Eukaryota</taxon>
        <taxon>Sar</taxon>
        <taxon>Alveolata</taxon>
        <taxon>Dinophyceae</taxon>
        <taxon>Prorocentrales</taxon>
        <taxon>Prorocentraceae</taxon>
        <taxon>Prorocentrum</taxon>
    </lineage>
</organism>
<feature type="non-terminal residue" evidence="2">
    <location>
        <position position="132"/>
    </location>
</feature>
<evidence type="ECO:0000313" key="2">
    <source>
        <dbReference type="EMBL" id="CAK0814230.1"/>
    </source>
</evidence>
<feature type="non-terminal residue" evidence="2">
    <location>
        <position position="1"/>
    </location>
</feature>
<name>A0ABN9R8I9_9DINO</name>
<evidence type="ECO:0000256" key="1">
    <source>
        <dbReference type="SAM" id="MobiDB-lite"/>
    </source>
</evidence>
<evidence type="ECO:0000313" key="3">
    <source>
        <dbReference type="Proteomes" id="UP001189429"/>
    </source>
</evidence>
<reference evidence="2" key="1">
    <citation type="submission" date="2023-10" db="EMBL/GenBank/DDBJ databases">
        <authorList>
            <person name="Chen Y."/>
            <person name="Shah S."/>
            <person name="Dougan E. K."/>
            <person name="Thang M."/>
            <person name="Chan C."/>
        </authorList>
    </citation>
    <scope>NUCLEOTIDE SEQUENCE [LARGE SCALE GENOMIC DNA]</scope>
</reference>
<feature type="compositionally biased region" description="Polar residues" evidence="1">
    <location>
        <begin position="1"/>
        <end position="11"/>
    </location>
</feature>
<dbReference type="Proteomes" id="UP001189429">
    <property type="component" value="Unassembled WGS sequence"/>
</dbReference>